<sequence length="107" mass="12313">MKPERIVSAKAIDDNTLIVKFANLEIKKYNISKLLDNPMFAMLSNPGFFRNYKIEPGGYALVWNEDIDISEYELWQNGVSCTDEEIEQYIESIHNSFGGKHDPARII</sequence>
<dbReference type="Gene3D" id="3.30.2020.10">
    <property type="entry name" value="NE0471-like N-terminal domain"/>
    <property type="match status" value="1"/>
</dbReference>
<evidence type="ECO:0008006" key="3">
    <source>
        <dbReference type="Google" id="ProtNLM"/>
    </source>
</evidence>
<dbReference type="EMBL" id="SRRZ01000044">
    <property type="protein sequence ID" value="NQE34958.1"/>
    <property type="molecule type" value="Genomic_DNA"/>
</dbReference>
<dbReference type="SUPFAM" id="SSF143880">
    <property type="entry name" value="NE0471 N-terminal domain-like"/>
    <property type="match status" value="1"/>
</dbReference>
<dbReference type="InterPro" id="IPR036782">
    <property type="entry name" value="NE0471-like_N"/>
</dbReference>
<evidence type="ECO:0000313" key="2">
    <source>
        <dbReference type="Proteomes" id="UP000702425"/>
    </source>
</evidence>
<name>A0ABX2CXR2_9CYAN</name>
<dbReference type="RefSeq" id="WP_172187981.1">
    <property type="nucleotide sequence ID" value="NZ_CAWPPK010000257.1"/>
</dbReference>
<protein>
    <recommendedName>
        <fullName evidence="3">DUF2442 domain-containing protein</fullName>
    </recommendedName>
</protein>
<reference evidence="1 2" key="1">
    <citation type="journal article" date="2020" name="Sci. Rep.">
        <title>A novel cyanobacterial geosmin producer, revising GeoA distribution and dispersion patterns in Bacteria.</title>
        <authorList>
            <person name="Churro C."/>
            <person name="Semedo-Aguiar A.P."/>
            <person name="Silva A.D."/>
            <person name="Pereira-Leal J.B."/>
            <person name="Leite R.B."/>
        </authorList>
    </citation>
    <scope>NUCLEOTIDE SEQUENCE [LARGE SCALE GENOMIC DNA]</scope>
    <source>
        <strain evidence="1 2">IPMA8</strain>
    </source>
</reference>
<dbReference type="Pfam" id="PF10387">
    <property type="entry name" value="DUF2442"/>
    <property type="match status" value="1"/>
</dbReference>
<dbReference type="Proteomes" id="UP000702425">
    <property type="component" value="Unassembled WGS sequence"/>
</dbReference>
<organism evidence="1 2">
    <name type="scientific">Microcoleus asticus IPMA8</name>
    <dbReference type="NCBI Taxonomy" id="2563858"/>
    <lineage>
        <taxon>Bacteria</taxon>
        <taxon>Bacillati</taxon>
        <taxon>Cyanobacteriota</taxon>
        <taxon>Cyanophyceae</taxon>
        <taxon>Oscillatoriophycideae</taxon>
        <taxon>Oscillatoriales</taxon>
        <taxon>Microcoleaceae</taxon>
        <taxon>Microcoleus</taxon>
        <taxon>Microcoleus asticus</taxon>
    </lineage>
</organism>
<accession>A0ABX2CXR2</accession>
<comment type="caution">
    <text evidence="1">The sequence shown here is derived from an EMBL/GenBank/DDBJ whole genome shotgun (WGS) entry which is preliminary data.</text>
</comment>
<gene>
    <name evidence="1" type="ORF">E5S67_02687</name>
</gene>
<proteinExistence type="predicted"/>
<keyword evidence="2" id="KW-1185">Reference proteome</keyword>
<dbReference type="InterPro" id="IPR018841">
    <property type="entry name" value="DUF2442"/>
</dbReference>
<evidence type="ECO:0000313" key="1">
    <source>
        <dbReference type="EMBL" id="NQE34958.1"/>
    </source>
</evidence>